<sequence length="82" mass="8586">MPVAPPAAARYSARAQRLLLAALPGAAPLGTGREEGEEAVIAGHRMRREEGEERVGMGGGRREGDGSEERPVVEEIEAGCCS</sequence>
<accession>Q6KA32</accession>
<protein>
    <submittedName>
        <fullName evidence="2">Uncharacterized protein</fullName>
    </submittedName>
</protein>
<reference evidence="3" key="1">
    <citation type="journal article" date="2005" name="Nature">
        <title>The map-based sequence of the rice genome.</title>
        <authorList>
            <consortium name="International rice genome sequencing project (IRGSP)"/>
            <person name="Matsumoto T."/>
            <person name="Wu J."/>
            <person name="Kanamori H."/>
            <person name="Katayose Y."/>
            <person name="Fujisawa M."/>
            <person name="Namiki N."/>
            <person name="Mizuno H."/>
            <person name="Yamamoto K."/>
            <person name="Antonio B.A."/>
            <person name="Baba T."/>
            <person name="Sakata K."/>
            <person name="Nagamura Y."/>
            <person name="Aoki H."/>
            <person name="Arikawa K."/>
            <person name="Arita K."/>
            <person name="Bito T."/>
            <person name="Chiden Y."/>
            <person name="Fujitsuka N."/>
            <person name="Fukunaka R."/>
            <person name="Hamada M."/>
            <person name="Harada C."/>
            <person name="Hayashi A."/>
            <person name="Hijishita S."/>
            <person name="Honda M."/>
            <person name="Hosokawa S."/>
            <person name="Ichikawa Y."/>
            <person name="Idonuma A."/>
            <person name="Iijima M."/>
            <person name="Ikeda M."/>
            <person name="Ikeno M."/>
            <person name="Ito K."/>
            <person name="Ito S."/>
            <person name="Ito T."/>
            <person name="Ito Y."/>
            <person name="Ito Y."/>
            <person name="Iwabuchi A."/>
            <person name="Kamiya K."/>
            <person name="Karasawa W."/>
            <person name="Kurita K."/>
            <person name="Katagiri S."/>
            <person name="Kikuta A."/>
            <person name="Kobayashi H."/>
            <person name="Kobayashi N."/>
            <person name="Machita K."/>
            <person name="Maehara T."/>
            <person name="Masukawa M."/>
            <person name="Mizubayashi T."/>
            <person name="Mukai Y."/>
            <person name="Nagasaki H."/>
            <person name="Nagata Y."/>
            <person name="Naito S."/>
            <person name="Nakashima M."/>
            <person name="Nakama Y."/>
            <person name="Nakamichi Y."/>
            <person name="Nakamura M."/>
            <person name="Meguro A."/>
            <person name="Negishi M."/>
            <person name="Ohta I."/>
            <person name="Ohta T."/>
            <person name="Okamoto M."/>
            <person name="Ono N."/>
            <person name="Saji S."/>
            <person name="Sakaguchi M."/>
            <person name="Sakai K."/>
            <person name="Shibata M."/>
            <person name="Shimokawa T."/>
            <person name="Song J."/>
            <person name="Takazaki Y."/>
            <person name="Terasawa K."/>
            <person name="Tsugane M."/>
            <person name="Tsuji K."/>
            <person name="Ueda S."/>
            <person name="Waki K."/>
            <person name="Yamagata H."/>
            <person name="Yamamoto M."/>
            <person name="Yamamoto S."/>
            <person name="Yamane H."/>
            <person name="Yoshiki S."/>
            <person name="Yoshihara R."/>
            <person name="Yukawa K."/>
            <person name="Zhong H."/>
            <person name="Yano M."/>
            <person name="Yuan Q."/>
            <person name="Ouyang S."/>
            <person name="Liu J."/>
            <person name="Jones K.M."/>
            <person name="Gansberger K."/>
            <person name="Moffat K."/>
            <person name="Hill J."/>
            <person name="Bera J."/>
            <person name="Fadrosh D."/>
            <person name="Jin S."/>
            <person name="Johri S."/>
            <person name="Kim M."/>
            <person name="Overton L."/>
            <person name="Reardon M."/>
            <person name="Tsitrin T."/>
            <person name="Vuong H."/>
            <person name="Weaver B."/>
            <person name="Ciecko A."/>
            <person name="Tallon L."/>
            <person name="Jackson J."/>
            <person name="Pai G."/>
            <person name="Aken S.V."/>
            <person name="Utterback T."/>
            <person name="Reidmuller S."/>
            <person name="Feldblyum T."/>
            <person name="Hsiao J."/>
            <person name="Zismann V."/>
            <person name="Iobst S."/>
            <person name="de Vazeille A.R."/>
            <person name="Buell C.R."/>
            <person name="Ying K."/>
            <person name="Li Y."/>
            <person name="Lu T."/>
            <person name="Huang Y."/>
            <person name="Zhao Q."/>
            <person name="Feng Q."/>
            <person name="Zhang L."/>
            <person name="Zhu J."/>
            <person name="Weng Q."/>
            <person name="Mu J."/>
            <person name="Lu Y."/>
            <person name="Fan D."/>
            <person name="Liu Y."/>
            <person name="Guan J."/>
            <person name="Zhang Y."/>
            <person name="Yu S."/>
            <person name="Liu X."/>
            <person name="Zhang Y."/>
            <person name="Hong G."/>
            <person name="Han B."/>
            <person name="Choisne N."/>
            <person name="Demange N."/>
            <person name="Orjeda G."/>
            <person name="Samain S."/>
            <person name="Cattolico L."/>
            <person name="Pelletier E."/>
            <person name="Couloux A."/>
            <person name="Segurens B."/>
            <person name="Wincker P."/>
            <person name="D'Hont A."/>
            <person name="Scarpelli C."/>
            <person name="Weissenbach J."/>
            <person name="Salanoubat M."/>
            <person name="Quetier F."/>
            <person name="Yu Y."/>
            <person name="Kim H.R."/>
            <person name="Rambo T."/>
            <person name="Currie J."/>
            <person name="Collura K."/>
            <person name="Luo M."/>
            <person name="Yang T."/>
            <person name="Ammiraju J.S.S."/>
            <person name="Engler F."/>
            <person name="Soderlund C."/>
            <person name="Wing R.A."/>
            <person name="Palmer L.E."/>
            <person name="de la Bastide M."/>
            <person name="Spiegel L."/>
            <person name="Nascimento L."/>
            <person name="Zutavern T."/>
            <person name="O'Shaughnessy A."/>
            <person name="Dike S."/>
            <person name="Dedhia N."/>
            <person name="Preston R."/>
            <person name="Balija V."/>
            <person name="McCombie W.R."/>
            <person name="Chow T."/>
            <person name="Chen H."/>
            <person name="Chung M."/>
            <person name="Chen C."/>
            <person name="Shaw J."/>
            <person name="Wu H."/>
            <person name="Hsiao K."/>
            <person name="Chao Y."/>
            <person name="Chu M."/>
            <person name="Cheng C."/>
            <person name="Hour A."/>
            <person name="Lee P."/>
            <person name="Lin S."/>
            <person name="Lin Y."/>
            <person name="Liou J."/>
            <person name="Liu S."/>
            <person name="Hsing Y."/>
            <person name="Raghuvanshi S."/>
            <person name="Mohanty A."/>
            <person name="Bharti A.K."/>
            <person name="Gaur A."/>
            <person name="Gupta V."/>
            <person name="Kumar D."/>
            <person name="Ravi V."/>
            <person name="Vij S."/>
            <person name="Kapur A."/>
            <person name="Khurana P."/>
            <person name="Khurana P."/>
            <person name="Khurana J.P."/>
            <person name="Tyagi A.K."/>
            <person name="Gaikwad K."/>
            <person name="Singh A."/>
            <person name="Dalal V."/>
            <person name="Srivastava S."/>
            <person name="Dixit A."/>
            <person name="Pal A.K."/>
            <person name="Ghazi I.A."/>
            <person name="Yadav M."/>
            <person name="Pandit A."/>
            <person name="Bhargava A."/>
            <person name="Sureshbabu K."/>
            <person name="Batra K."/>
            <person name="Sharma T.R."/>
            <person name="Mohapatra T."/>
            <person name="Singh N.K."/>
            <person name="Messing J."/>
            <person name="Nelson A.B."/>
            <person name="Fuks G."/>
            <person name="Kavchok S."/>
            <person name="Keizer G."/>
            <person name="Linton E."/>
            <person name="Llaca V."/>
            <person name="Song R."/>
            <person name="Tanyolac B."/>
            <person name="Young S."/>
            <person name="Ho-Il K."/>
            <person name="Hahn J.H."/>
            <person name="Sangsakoo G."/>
            <person name="Vanavichit A."/>
            <person name="de Mattos Luiz.A.T."/>
            <person name="Zimmer P.D."/>
            <person name="Malone G."/>
            <person name="Dellagostin O."/>
            <person name="de Oliveira A.C."/>
            <person name="Bevan M."/>
            <person name="Bancroft I."/>
            <person name="Minx P."/>
            <person name="Cordum H."/>
            <person name="Wilson R."/>
            <person name="Cheng Z."/>
            <person name="Jin W."/>
            <person name="Jiang J."/>
            <person name="Leong S.A."/>
            <person name="Iwama H."/>
            <person name="Gojobori T."/>
            <person name="Itoh T."/>
            <person name="Niimura Y."/>
            <person name="Fujii Y."/>
            <person name="Habara T."/>
            <person name="Sakai H."/>
            <person name="Sato Y."/>
            <person name="Wilson G."/>
            <person name="Kumar K."/>
            <person name="McCouch S."/>
            <person name="Juretic N."/>
            <person name="Hoen D."/>
            <person name="Wright S."/>
            <person name="Bruskiewich R."/>
            <person name="Bureau T."/>
            <person name="Miyao A."/>
            <person name="Hirochika H."/>
            <person name="Nishikawa T."/>
            <person name="Kadowaki K."/>
            <person name="Sugiura M."/>
            <person name="Burr B."/>
            <person name="Sasaki T."/>
        </authorList>
    </citation>
    <scope>NUCLEOTIDE SEQUENCE [LARGE SCALE GENOMIC DNA]</scope>
    <source>
        <strain evidence="3">cv. Nipponbare</strain>
    </source>
</reference>
<proteinExistence type="predicted"/>
<name>Q6KA32_ORYSJ</name>
<dbReference type="AlphaFoldDB" id="Q6KA32"/>
<dbReference type="EMBL" id="AP004018">
    <property type="protein sequence ID" value="BAD19159.1"/>
    <property type="molecule type" value="Genomic_DNA"/>
</dbReference>
<dbReference type="Proteomes" id="UP000000763">
    <property type="component" value="Chromosome 2"/>
</dbReference>
<evidence type="ECO:0000313" key="3">
    <source>
        <dbReference type="Proteomes" id="UP000000763"/>
    </source>
</evidence>
<reference evidence="3" key="2">
    <citation type="journal article" date="2008" name="Nucleic Acids Res.">
        <title>The rice annotation project database (RAP-DB): 2008 update.</title>
        <authorList>
            <consortium name="The rice annotation project (RAP)"/>
        </authorList>
    </citation>
    <scope>GENOME REANNOTATION</scope>
    <source>
        <strain evidence="3">cv. Nipponbare</strain>
    </source>
</reference>
<evidence type="ECO:0000313" key="2">
    <source>
        <dbReference type="EMBL" id="BAD19159.1"/>
    </source>
</evidence>
<feature type="region of interest" description="Disordered" evidence="1">
    <location>
        <begin position="45"/>
        <end position="82"/>
    </location>
</feature>
<feature type="compositionally biased region" description="Basic and acidic residues" evidence="1">
    <location>
        <begin position="47"/>
        <end position="73"/>
    </location>
</feature>
<gene>
    <name evidence="2" type="primary">OJ1113_G05.19</name>
</gene>
<organism evidence="2 3">
    <name type="scientific">Oryza sativa subsp. japonica</name>
    <name type="common">Rice</name>
    <dbReference type="NCBI Taxonomy" id="39947"/>
    <lineage>
        <taxon>Eukaryota</taxon>
        <taxon>Viridiplantae</taxon>
        <taxon>Streptophyta</taxon>
        <taxon>Embryophyta</taxon>
        <taxon>Tracheophyta</taxon>
        <taxon>Spermatophyta</taxon>
        <taxon>Magnoliopsida</taxon>
        <taxon>Liliopsida</taxon>
        <taxon>Poales</taxon>
        <taxon>Poaceae</taxon>
        <taxon>BOP clade</taxon>
        <taxon>Oryzoideae</taxon>
        <taxon>Oryzeae</taxon>
        <taxon>Oryzinae</taxon>
        <taxon>Oryza</taxon>
        <taxon>Oryza sativa</taxon>
    </lineage>
</organism>
<evidence type="ECO:0000256" key="1">
    <source>
        <dbReference type="SAM" id="MobiDB-lite"/>
    </source>
</evidence>